<dbReference type="GO" id="GO:0009307">
    <property type="term" value="P:DNA restriction-modification system"/>
    <property type="evidence" value="ECO:0007669"/>
    <property type="project" value="UniProtKB-KW"/>
</dbReference>
<evidence type="ECO:0000313" key="6">
    <source>
        <dbReference type="Proteomes" id="UP000465062"/>
    </source>
</evidence>
<accession>A0A6I6ULS1</accession>
<evidence type="ECO:0000256" key="3">
    <source>
        <dbReference type="ARBA" id="ARBA00023125"/>
    </source>
</evidence>
<dbReference type="EMBL" id="CP047394">
    <property type="protein sequence ID" value="QHE59921.1"/>
    <property type="molecule type" value="Genomic_DNA"/>
</dbReference>
<reference evidence="5 6" key="1">
    <citation type="submission" date="2019-06" db="EMBL/GenBank/DDBJ databases">
        <title>An operon consisting of a P-type ATPase gene and a transcriptional regular gene given the different cadmium resistance in Bacillus vietamensis 151-6 and Bacillus marisflavi 151-25.</title>
        <authorList>
            <person name="Yu X."/>
        </authorList>
    </citation>
    <scope>NUCLEOTIDE SEQUENCE [LARGE SCALE GENOMIC DNA]</scope>
    <source>
        <strain evidence="5 6">151-6</strain>
    </source>
</reference>
<evidence type="ECO:0000256" key="1">
    <source>
        <dbReference type="ARBA" id="ARBA00010923"/>
    </source>
</evidence>
<evidence type="ECO:0000256" key="2">
    <source>
        <dbReference type="ARBA" id="ARBA00022747"/>
    </source>
</evidence>
<keyword evidence="2" id="KW-0680">Restriction system</keyword>
<dbReference type="InterPro" id="IPR044946">
    <property type="entry name" value="Restrct_endonuc_typeI_TRD_sf"/>
</dbReference>
<evidence type="ECO:0000259" key="4">
    <source>
        <dbReference type="Pfam" id="PF01420"/>
    </source>
</evidence>
<dbReference type="REBASE" id="358382">
    <property type="entry name" value="S.Bvi1516ORF1920P"/>
</dbReference>
<gene>
    <name evidence="5" type="ORF">FHE72_01925</name>
</gene>
<name>A0A6I6ULS1_9BACI</name>
<dbReference type="AlphaFoldDB" id="A0A6I6ULS1"/>
<proteinExistence type="inferred from homology"/>
<comment type="similarity">
    <text evidence="1">Belongs to the type-I restriction system S methylase family.</text>
</comment>
<dbReference type="InterPro" id="IPR052021">
    <property type="entry name" value="Type-I_RS_S_subunit"/>
</dbReference>
<organism evidence="5 6">
    <name type="scientific">Rossellomorea vietnamensis</name>
    <dbReference type="NCBI Taxonomy" id="218284"/>
    <lineage>
        <taxon>Bacteria</taxon>
        <taxon>Bacillati</taxon>
        <taxon>Bacillota</taxon>
        <taxon>Bacilli</taxon>
        <taxon>Bacillales</taxon>
        <taxon>Bacillaceae</taxon>
        <taxon>Rossellomorea</taxon>
    </lineage>
</organism>
<dbReference type="Pfam" id="PF01420">
    <property type="entry name" value="Methylase_S"/>
    <property type="match status" value="2"/>
</dbReference>
<dbReference type="Gene3D" id="3.90.220.20">
    <property type="entry name" value="DNA methylase specificity domains"/>
    <property type="match status" value="2"/>
</dbReference>
<dbReference type="Proteomes" id="UP000465062">
    <property type="component" value="Chromosome"/>
</dbReference>
<feature type="domain" description="Type I restriction modification DNA specificity" evidence="4">
    <location>
        <begin position="216"/>
        <end position="372"/>
    </location>
</feature>
<dbReference type="InterPro" id="IPR000055">
    <property type="entry name" value="Restrct_endonuc_typeI_TRD"/>
</dbReference>
<dbReference type="KEGG" id="bvq:FHE72_01925"/>
<dbReference type="RefSeq" id="WP_159361052.1">
    <property type="nucleotide sequence ID" value="NZ_CP047394.1"/>
</dbReference>
<dbReference type="SUPFAM" id="SSF116734">
    <property type="entry name" value="DNA methylase specificity domain"/>
    <property type="match status" value="2"/>
</dbReference>
<feature type="domain" description="Type I restriction modification DNA specificity" evidence="4">
    <location>
        <begin position="2"/>
        <end position="175"/>
    </location>
</feature>
<keyword evidence="3" id="KW-0238">DNA-binding</keyword>
<evidence type="ECO:0000313" key="5">
    <source>
        <dbReference type="EMBL" id="QHE59921.1"/>
    </source>
</evidence>
<dbReference type="CDD" id="cd16961">
    <property type="entry name" value="RMtype1_S_TRD-CR_like"/>
    <property type="match status" value="1"/>
</dbReference>
<dbReference type="PANTHER" id="PTHR30408:SF13">
    <property type="entry name" value="TYPE I RESTRICTION ENZYME HINDI SPECIFICITY SUBUNIT"/>
    <property type="match status" value="1"/>
</dbReference>
<protein>
    <recommendedName>
        <fullName evidence="4">Type I restriction modification DNA specificity domain-containing protein</fullName>
    </recommendedName>
</protein>
<sequence>MKYKVKDISEINISNISKKDNFSIINYLDTSNITEGFIDEIKNLVVGKDKIPSRAKRKVKENDIIISTVRPNLKHYGIIKKPYENLIVSTGFAVISPKQEVNPDYLYWYLTQPKITDYLSAIAESSTTTYPSITSNVIAELEIDLPDRKTQDEIANLLSSLNDKYKLNIEMNNTIDAMAEVIFKRWFIDFDFPNAEGHPYKSSGGKLIESEVGYLPEGWTIKNIDEAAETVSKGTTPTKKDIDTALDPPSVKFIKVKDITDIGEIGDNLEKIPRSVHEGKLKRSILMKGDILYSIAGTIGRISYVNGDLNNSNTNQAVGFIRLKDKYDFGLVYNYLKTKGAQQYIDSKIVQAVQANVSLGTLKSIRFPYPTKDVLNNFNNLYMPLFLMKESNYRENQKLINIRNTLLPRVMNGETYGEISREEVKNVY</sequence>
<dbReference type="GO" id="GO:0003677">
    <property type="term" value="F:DNA binding"/>
    <property type="evidence" value="ECO:0007669"/>
    <property type="project" value="UniProtKB-KW"/>
</dbReference>
<dbReference type="PANTHER" id="PTHR30408">
    <property type="entry name" value="TYPE-1 RESTRICTION ENZYME ECOKI SPECIFICITY PROTEIN"/>
    <property type="match status" value="1"/>
</dbReference>